<evidence type="ECO:0000259" key="5">
    <source>
        <dbReference type="PROSITE" id="PS51886"/>
    </source>
</evidence>
<evidence type="ECO:0000256" key="3">
    <source>
        <dbReference type="ARBA" id="ARBA00023128"/>
    </source>
</evidence>
<comment type="subcellular location">
    <subcellularLocation>
        <location evidence="1">Mitochondrion</location>
    </subcellularLocation>
</comment>
<gene>
    <name evidence="6" type="ORF">NSCI0253_LOCUS13820</name>
</gene>
<comment type="similarity">
    <text evidence="2">Belongs to the OXR1 family.</text>
</comment>
<dbReference type="Pfam" id="PF07534">
    <property type="entry name" value="TLD"/>
    <property type="match status" value="2"/>
</dbReference>
<evidence type="ECO:0000256" key="4">
    <source>
        <dbReference type="ARBA" id="ARBA00040604"/>
    </source>
</evidence>
<dbReference type="SMART" id="SM00584">
    <property type="entry name" value="TLDc"/>
    <property type="match status" value="1"/>
</dbReference>
<evidence type="ECO:0000256" key="2">
    <source>
        <dbReference type="ARBA" id="ARBA00009540"/>
    </source>
</evidence>
<sequence length="482" mass="53464">MEAHVDDHCARRVSVIFLLVSPRSGVHLELLCLLQREIVLPLVSGRLVFEFRVLNATPPNFVAEASTLIVFEFVVPCPWPVTDVDVQRWELRLGPEVRLITLPSSATVGNYSFDARRARFFLERAMALSPTAKKNDAPRPNLRTSWIAECLDRIEDSPRVTRQAECEPRLWVRDEMIGRRVSVQPHTTLLNPTFALQVSRYLPAALQWKTSWRLVYTPRIHGVSMQTFLRYMECEGPSLLVVQDHEGHVFGGFASSPWHIADRYFGCGESFVFKCKERQPKPVVPSLQCLEAFPDDSEPPTDDDIMTLAIKQALETLSEWRQKMSTEHQRVSQVATQQGLVTSPTEALDMCLGDEDFDSWPVGNPGEDRGHACGAAGLCLAFEDDGALHSAADGAKKAGGAQAVKDGLGLQIFGASSSDEPFFLFSNGDCVAMGGGSAFALYLDKDLLHGMSGPCSTFGSEMLSSTENFIINDFECWVFDDP</sequence>
<feature type="domain" description="TLDc" evidence="5">
    <location>
        <begin position="188"/>
        <end position="480"/>
    </location>
</feature>
<accession>A0A7S1F2V2</accession>
<reference evidence="6" key="1">
    <citation type="submission" date="2021-01" db="EMBL/GenBank/DDBJ databases">
        <authorList>
            <person name="Corre E."/>
            <person name="Pelletier E."/>
            <person name="Niang G."/>
            <person name="Scheremetjew M."/>
            <person name="Finn R."/>
            <person name="Kale V."/>
            <person name="Holt S."/>
            <person name="Cochrane G."/>
            <person name="Meng A."/>
            <person name="Brown T."/>
            <person name="Cohen L."/>
        </authorList>
    </citation>
    <scope>NUCLEOTIDE SEQUENCE</scope>
</reference>
<protein>
    <recommendedName>
        <fullName evidence="4">Oxidation resistance protein 1</fullName>
    </recommendedName>
</protein>
<name>A0A7S1F2V2_NOCSC</name>
<evidence type="ECO:0000256" key="1">
    <source>
        <dbReference type="ARBA" id="ARBA00004173"/>
    </source>
</evidence>
<evidence type="ECO:0000313" key="6">
    <source>
        <dbReference type="EMBL" id="CAD8839472.1"/>
    </source>
</evidence>
<organism evidence="6">
    <name type="scientific">Noctiluca scintillans</name>
    <name type="common">Sea sparkle</name>
    <name type="synonym">Red tide dinoflagellate</name>
    <dbReference type="NCBI Taxonomy" id="2966"/>
    <lineage>
        <taxon>Eukaryota</taxon>
        <taxon>Sar</taxon>
        <taxon>Alveolata</taxon>
        <taxon>Dinophyceae</taxon>
        <taxon>Noctilucales</taxon>
        <taxon>Noctilucaceae</taxon>
        <taxon>Noctiluca</taxon>
    </lineage>
</organism>
<dbReference type="GO" id="GO:0005739">
    <property type="term" value="C:mitochondrion"/>
    <property type="evidence" value="ECO:0007669"/>
    <property type="project" value="UniProtKB-SubCell"/>
</dbReference>
<dbReference type="PANTHER" id="PTHR23354:SF62">
    <property type="entry name" value="MUSTARD, ISOFORM V"/>
    <property type="match status" value="1"/>
</dbReference>
<proteinExistence type="inferred from homology"/>
<dbReference type="AlphaFoldDB" id="A0A7S1F2V2"/>
<keyword evidence="3" id="KW-0496">Mitochondrion</keyword>
<dbReference type="EMBL" id="HBFQ01019689">
    <property type="protein sequence ID" value="CAD8839472.1"/>
    <property type="molecule type" value="Transcribed_RNA"/>
</dbReference>
<dbReference type="PROSITE" id="PS51886">
    <property type="entry name" value="TLDC"/>
    <property type="match status" value="1"/>
</dbReference>
<dbReference type="InterPro" id="IPR006571">
    <property type="entry name" value="TLDc_dom"/>
</dbReference>
<dbReference type="PANTHER" id="PTHR23354">
    <property type="entry name" value="NUCLEOLAR PROTEIN 7/ESTROGEN RECEPTOR COACTIVATOR-RELATED"/>
    <property type="match status" value="1"/>
</dbReference>